<feature type="domain" description="C3H1-type" evidence="13">
    <location>
        <begin position="141"/>
        <end position="164"/>
    </location>
</feature>
<sequence>MDLNETNIYSQQLIQVNQALTNCPEGTEKEELLILKANIEELLSLTNGHEKPSTPSSSKDPLSDEFALFMIKKDKENNEAQNLEELKDIEGMKCRAPHKHQWGHIAYHNAMICSVVPDSTDSYETKVRVLFTNPTHQEMLPCPYYYDTDCKFSDEKCRFSHGEVVLYSSLQEYIEPKFNLLTTGSSVLAKQSNNLWYRAIIKKIYGEKCLVSNDENEQNEYKSSEDDEEKCEGDGDEDIINMSLMITPSNQILGDWEKYTKGIGSKLMQKMGYIVGTGLGRNAEGRIDPITAVILPSGKSLDYCMTLREQAGGDKNLFSKAYERKSKEVNVFNFINETLSDGNKSETKDRIDERQKIKKESSRSLNIRSLQIADNIRKSERDLEKLRDSLARHTDTASNIHLKLKDKLMYRQDQLKMYQTQASMIRNEQSLRNDKKKMTIF</sequence>
<dbReference type="AlphaFoldDB" id="A0AAV8Y372"/>
<evidence type="ECO:0000259" key="14">
    <source>
        <dbReference type="PROSITE" id="PS50174"/>
    </source>
</evidence>
<name>A0AAV8Y372_9CUCU</name>
<reference evidence="15" key="1">
    <citation type="journal article" date="2023" name="Insect Mol. Biol.">
        <title>Genome sequencing provides insights into the evolution of gene families encoding plant cell wall-degrading enzymes in longhorned beetles.</title>
        <authorList>
            <person name="Shin N.R."/>
            <person name="Okamura Y."/>
            <person name="Kirsch R."/>
            <person name="Pauchet Y."/>
        </authorList>
    </citation>
    <scope>NUCLEOTIDE SEQUENCE</scope>
    <source>
        <strain evidence="15">RBIC_L_NR</strain>
    </source>
</reference>
<evidence type="ECO:0000313" key="16">
    <source>
        <dbReference type="Proteomes" id="UP001162156"/>
    </source>
</evidence>
<evidence type="ECO:0000256" key="11">
    <source>
        <dbReference type="ARBA" id="ARBA00023242"/>
    </source>
</evidence>
<feature type="domain" description="G-patch" evidence="14">
    <location>
        <begin position="260"/>
        <end position="306"/>
    </location>
</feature>
<evidence type="ECO:0000256" key="3">
    <source>
        <dbReference type="ARBA" id="ARBA00022414"/>
    </source>
</evidence>
<comment type="subcellular location">
    <subcellularLocation>
        <location evidence="2">Nucleus</location>
    </subcellularLocation>
</comment>
<evidence type="ECO:0000256" key="12">
    <source>
        <dbReference type="PROSITE-ProRule" id="PRU00723"/>
    </source>
</evidence>
<evidence type="ECO:0000259" key="13">
    <source>
        <dbReference type="PROSITE" id="PS50103"/>
    </source>
</evidence>
<dbReference type="InterPro" id="IPR000467">
    <property type="entry name" value="G_patch_dom"/>
</dbReference>
<dbReference type="CDD" id="cd20384">
    <property type="entry name" value="Tudor_ZGPAT"/>
    <property type="match status" value="1"/>
</dbReference>
<evidence type="ECO:0000256" key="5">
    <source>
        <dbReference type="ARBA" id="ARBA00022723"/>
    </source>
</evidence>
<evidence type="ECO:0000256" key="10">
    <source>
        <dbReference type="ARBA" id="ARBA00023163"/>
    </source>
</evidence>
<dbReference type="GO" id="GO:0001227">
    <property type="term" value="F:DNA-binding transcription repressor activity, RNA polymerase II-specific"/>
    <property type="evidence" value="ECO:0007669"/>
    <property type="project" value="TreeGrafter"/>
</dbReference>
<dbReference type="Gene3D" id="2.30.30.140">
    <property type="match status" value="1"/>
</dbReference>
<dbReference type="GO" id="GO:0000978">
    <property type="term" value="F:RNA polymerase II cis-regulatory region sequence-specific DNA binding"/>
    <property type="evidence" value="ECO:0007669"/>
    <property type="project" value="TreeGrafter"/>
</dbReference>
<dbReference type="PANTHER" id="PTHR46297">
    <property type="entry name" value="ZINC FINGER CCCH-TYPE WITH G PATCH DOMAIN-CONTAINING PROTEIN"/>
    <property type="match status" value="1"/>
</dbReference>
<keyword evidence="6 12" id="KW-0863">Zinc-finger</keyword>
<proteinExistence type="predicted"/>
<keyword evidence="9" id="KW-0238">DNA-binding</keyword>
<dbReference type="EMBL" id="JANEYF010002495">
    <property type="protein sequence ID" value="KAJ8945820.1"/>
    <property type="molecule type" value="Genomic_DNA"/>
</dbReference>
<keyword evidence="16" id="KW-1185">Reference proteome</keyword>
<keyword evidence="4" id="KW-0678">Repressor</keyword>
<evidence type="ECO:0000256" key="7">
    <source>
        <dbReference type="ARBA" id="ARBA00022833"/>
    </source>
</evidence>
<accession>A0AAV8Y372</accession>
<dbReference type="PROSITE" id="PS50103">
    <property type="entry name" value="ZF_C3H1"/>
    <property type="match status" value="1"/>
</dbReference>
<evidence type="ECO:0000256" key="6">
    <source>
        <dbReference type="ARBA" id="ARBA00022771"/>
    </source>
</evidence>
<dbReference type="Gene3D" id="2.30.30.1190">
    <property type="match status" value="1"/>
</dbReference>
<keyword evidence="7 12" id="KW-0862">Zinc</keyword>
<dbReference type="InterPro" id="IPR000571">
    <property type="entry name" value="Znf_CCCH"/>
</dbReference>
<dbReference type="Pfam" id="PF01585">
    <property type="entry name" value="G-patch"/>
    <property type="match status" value="1"/>
</dbReference>
<evidence type="ECO:0000313" key="15">
    <source>
        <dbReference type="EMBL" id="KAJ8945820.1"/>
    </source>
</evidence>
<organism evidence="15 16">
    <name type="scientific">Rhamnusium bicolor</name>
    <dbReference type="NCBI Taxonomy" id="1586634"/>
    <lineage>
        <taxon>Eukaryota</taxon>
        <taxon>Metazoa</taxon>
        <taxon>Ecdysozoa</taxon>
        <taxon>Arthropoda</taxon>
        <taxon>Hexapoda</taxon>
        <taxon>Insecta</taxon>
        <taxon>Pterygota</taxon>
        <taxon>Neoptera</taxon>
        <taxon>Endopterygota</taxon>
        <taxon>Coleoptera</taxon>
        <taxon>Polyphaga</taxon>
        <taxon>Cucujiformia</taxon>
        <taxon>Chrysomeloidea</taxon>
        <taxon>Cerambycidae</taxon>
        <taxon>Lepturinae</taxon>
        <taxon>Rhagiini</taxon>
        <taxon>Rhamnusium</taxon>
    </lineage>
</organism>
<keyword evidence="8" id="KW-0805">Transcription regulation</keyword>
<keyword evidence="5 12" id="KW-0479">Metal-binding</keyword>
<comment type="caution">
    <text evidence="15">The sequence shown here is derived from an EMBL/GenBank/DDBJ whole genome shotgun (WGS) entry which is preliminary data.</text>
</comment>
<gene>
    <name evidence="15" type="ORF">NQ314_009042</name>
</gene>
<dbReference type="PROSITE" id="PS50174">
    <property type="entry name" value="G_PATCH"/>
    <property type="match status" value="1"/>
</dbReference>
<protein>
    <recommendedName>
        <fullName evidence="3">Zinc finger CCCH-type with G patch domain-containing protein</fullName>
    </recommendedName>
</protein>
<dbReference type="Proteomes" id="UP001162156">
    <property type="component" value="Unassembled WGS sequence"/>
</dbReference>
<keyword evidence="11" id="KW-0539">Nucleus</keyword>
<comment type="function">
    <text evidence="1">Transcription repressor.</text>
</comment>
<dbReference type="PANTHER" id="PTHR46297:SF1">
    <property type="entry name" value="ZINC FINGER CCCH-TYPE WITH G PATCH DOMAIN-CONTAINING PROTEIN"/>
    <property type="match status" value="1"/>
</dbReference>
<evidence type="ECO:0000256" key="9">
    <source>
        <dbReference type="ARBA" id="ARBA00023125"/>
    </source>
</evidence>
<feature type="zinc finger region" description="C3H1-type" evidence="12">
    <location>
        <begin position="141"/>
        <end position="164"/>
    </location>
</feature>
<evidence type="ECO:0000256" key="2">
    <source>
        <dbReference type="ARBA" id="ARBA00004123"/>
    </source>
</evidence>
<dbReference type="GO" id="GO:0008270">
    <property type="term" value="F:zinc ion binding"/>
    <property type="evidence" value="ECO:0007669"/>
    <property type="project" value="UniProtKB-KW"/>
</dbReference>
<dbReference type="GO" id="GO:0005634">
    <property type="term" value="C:nucleus"/>
    <property type="evidence" value="ECO:0007669"/>
    <property type="project" value="UniProtKB-SubCell"/>
</dbReference>
<dbReference type="SMART" id="SM00443">
    <property type="entry name" value="G_patch"/>
    <property type="match status" value="1"/>
</dbReference>
<keyword evidence="10" id="KW-0804">Transcription</keyword>
<evidence type="ECO:0000256" key="1">
    <source>
        <dbReference type="ARBA" id="ARBA00004062"/>
    </source>
</evidence>
<evidence type="ECO:0000256" key="8">
    <source>
        <dbReference type="ARBA" id="ARBA00023015"/>
    </source>
</evidence>
<evidence type="ECO:0000256" key="4">
    <source>
        <dbReference type="ARBA" id="ARBA00022491"/>
    </source>
</evidence>